<evidence type="ECO:0000256" key="6">
    <source>
        <dbReference type="ARBA" id="ARBA00023236"/>
    </source>
</evidence>
<evidence type="ECO:0000259" key="8">
    <source>
        <dbReference type="PROSITE" id="PS50151"/>
    </source>
</evidence>
<comment type="subunit">
    <text evidence="7">Interacts with UvrB in an incision complex.</text>
</comment>
<dbReference type="Pfam" id="PF02151">
    <property type="entry name" value="UVR"/>
    <property type="match status" value="1"/>
</dbReference>
<dbReference type="Gene3D" id="3.40.1440.10">
    <property type="entry name" value="GIY-YIG endonuclease"/>
    <property type="match status" value="1"/>
</dbReference>
<dbReference type="SUPFAM" id="SSF82771">
    <property type="entry name" value="GIY-YIG endonuclease"/>
    <property type="match status" value="1"/>
</dbReference>
<dbReference type="InterPro" id="IPR000305">
    <property type="entry name" value="GIY-YIG_endonuc"/>
</dbReference>
<dbReference type="AlphaFoldDB" id="A0A158M5J9"/>
<dbReference type="InterPro" id="IPR004791">
    <property type="entry name" value="UvrC"/>
</dbReference>
<evidence type="ECO:0000256" key="2">
    <source>
        <dbReference type="ARBA" id="ARBA00022763"/>
    </source>
</evidence>
<dbReference type="FunFam" id="3.40.1440.10:FF:000001">
    <property type="entry name" value="UvrABC system protein C"/>
    <property type="match status" value="1"/>
</dbReference>
<dbReference type="PROSITE" id="PS50164">
    <property type="entry name" value="GIY_YIG"/>
    <property type="match status" value="1"/>
</dbReference>
<dbReference type="Gene3D" id="4.10.860.10">
    <property type="entry name" value="UVR domain"/>
    <property type="match status" value="1"/>
</dbReference>
<dbReference type="InterPro" id="IPR050066">
    <property type="entry name" value="UvrABC_protein_C"/>
</dbReference>
<evidence type="ECO:0000259" key="10">
    <source>
        <dbReference type="PROSITE" id="PS50165"/>
    </source>
</evidence>
<dbReference type="Gene3D" id="1.10.150.20">
    <property type="entry name" value="5' to 3' exonuclease, C-terminal subdomain"/>
    <property type="match status" value="1"/>
</dbReference>
<comment type="subcellular location">
    <subcellularLocation>
        <location evidence="7">Cytoplasm</location>
    </subcellularLocation>
</comment>
<keyword evidence="11" id="KW-0378">Hydrolase</keyword>
<dbReference type="GO" id="GO:0005737">
    <property type="term" value="C:cytoplasm"/>
    <property type="evidence" value="ECO:0007669"/>
    <property type="project" value="UniProtKB-SubCell"/>
</dbReference>
<dbReference type="GO" id="GO:0009380">
    <property type="term" value="C:excinuclease repair complex"/>
    <property type="evidence" value="ECO:0007669"/>
    <property type="project" value="InterPro"/>
</dbReference>
<comment type="caution">
    <text evidence="11">The sequence shown here is derived from an EMBL/GenBank/DDBJ whole genome shotgun (WGS) entry which is preliminary data.</text>
</comment>
<dbReference type="Pfam" id="PF22920">
    <property type="entry name" value="UvrC_RNaseH"/>
    <property type="match status" value="1"/>
</dbReference>
<dbReference type="Gene3D" id="3.30.420.340">
    <property type="entry name" value="UvrC, RNAse H endonuclease domain"/>
    <property type="match status" value="1"/>
</dbReference>
<dbReference type="SMART" id="SM00278">
    <property type="entry name" value="HhH1"/>
    <property type="match status" value="2"/>
</dbReference>
<dbReference type="Pfam" id="PF01541">
    <property type="entry name" value="GIY-YIG"/>
    <property type="match status" value="1"/>
</dbReference>
<dbReference type="PANTHER" id="PTHR30562:SF1">
    <property type="entry name" value="UVRABC SYSTEM PROTEIN C"/>
    <property type="match status" value="1"/>
</dbReference>
<evidence type="ECO:0000313" key="11">
    <source>
        <dbReference type="EMBL" id="KAK90788.1"/>
    </source>
</evidence>
<protein>
    <recommendedName>
        <fullName evidence="7">UvrABC system protein C</fullName>
        <shortName evidence="7">Protein UvrC</shortName>
    </recommendedName>
    <alternativeName>
        <fullName evidence="7">Excinuclease ABC subunit C</fullName>
    </alternativeName>
</protein>
<dbReference type="NCBIfam" id="NF001824">
    <property type="entry name" value="PRK00558.1-5"/>
    <property type="match status" value="1"/>
</dbReference>
<dbReference type="PANTHER" id="PTHR30562">
    <property type="entry name" value="UVRC/OXIDOREDUCTASE"/>
    <property type="match status" value="1"/>
</dbReference>
<dbReference type="Pfam" id="PF08459">
    <property type="entry name" value="UvrC_RNaseH_dom"/>
    <property type="match status" value="1"/>
</dbReference>
<dbReference type="InterPro" id="IPR036876">
    <property type="entry name" value="UVR_dom_sf"/>
</dbReference>
<evidence type="ECO:0000256" key="7">
    <source>
        <dbReference type="HAMAP-Rule" id="MF_00203"/>
    </source>
</evidence>
<dbReference type="InterPro" id="IPR001943">
    <property type="entry name" value="UVR_dom"/>
</dbReference>
<dbReference type="InterPro" id="IPR001162">
    <property type="entry name" value="UvrC_RNase_H_dom"/>
</dbReference>
<accession>A0A158M5J9</accession>
<dbReference type="InterPro" id="IPR035901">
    <property type="entry name" value="GIY-YIG_endonuc_sf"/>
</dbReference>
<keyword evidence="2 7" id="KW-0227">DNA damage</keyword>
<dbReference type="GO" id="GO:0009432">
    <property type="term" value="P:SOS response"/>
    <property type="evidence" value="ECO:0007669"/>
    <property type="project" value="UniProtKB-UniRule"/>
</dbReference>
<evidence type="ECO:0000256" key="1">
    <source>
        <dbReference type="ARBA" id="ARBA00022490"/>
    </source>
</evidence>
<evidence type="ECO:0000259" key="9">
    <source>
        <dbReference type="PROSITE" id="PS50164"/>
    </source>
</evidence>
<dbReference type="GO" id="GO:0003677">
    <property type="term" value="F:DNA binding"/>
    <property type="evidence" value="ECO:0007669"/>
    <property type="project" value="UniProtKB-UniRule"/>
</dbReference>
<dbReference type="InterPro" id="IPR003583">
    <property type="entry name" value="Hlx-hairpin-Hlx_DNA-bd_motif"/>
</dbReference>
<dbReference type="RefSeq" id="WP_005019224.1">
    <property type="nucleotide sequence ID" value="NZ_JFZZ01000070.1"/>
</dbReference>
<dbReference type="SUPFAM" id="SSF46600">
    <property type="entry name" value="C-terminal UvrC-binding domain of UvrB"/>
    <property type="match status" value="1"/>
</dbReference>
<dbReference type="EMBL" id="JFZZ01000070">
    <property type="protein sequence ID" value="KAK90788.1"/>
    <property type="molecule type" value="Genomic_DNA"/>
</dbReference>
<organism evidence="11 12">
    <name type="scientific">Bordetella holmesii CDC-H585-BH</name>
    <dbReference type="NCBI Taxonomy" id="1331206"/>
    <lineage>
        <taxon>Bacteria</taxon>
        <taxon>Pseudomonadati</taxon>
        <taxon>Pseudomonadota</taxon>
        <taxon>Betaproteobacteria</taxon>
        <taxon>Burkholderiales</taxon>
        <taxon>Alcaligenaceae</taxon>
        <taxon>Bordetella</taxon>
    </lineage>
</organism>
<keyword evidence="1 7" id="KW-0963">Cytoplasm</keyword>
<sequence>MPDDFNLKSFLADLPHLPGVYRHLDAAGEVLYVGKARDLKRRVSSYFQKNLASPRIAQMVGKVARVEVTVTRSEAEALILENNLIKSLHPRYNILFRDDKSYPYLLITGHAWPRIAYYRGATNKRGQYFGPYPNAWAVRETIQILQKVFRLRTCEDTVFANRSRPCLLHQIGRCSAPCVQAIEAADYARDVQRAARFLNGEAREVMDEIETRMLQASSELRFEEAAALRDQMGSLSKVLHQQTMENVGGEDTDVIAVAAAGGKVCVNLAMVRGGRHLGDKPFFPTHADGEAGPQVVEAFVAQHYADRPLPPVLVCSHALPDPDLIGLLAEQAGTRCRLLTRPQGVRRSWLEQAQKNAELALARALTESGARAARTLMLAETLNMDTDEAALDALRIECFDISHTAGEATQGSCVVFLHHDMQPSLYRRYNIVGITPGDDYAAMRQVLTRRFGKVADGEAPMPGLVLIDGGKGQVEVARQVFAELGLDIAALVGVAKGEGRKVGLETLVFADGRAPIALGKESAALMLIAQVRDEAHRFAITGMRAKRAKARNISRLEEIEGIGAKRRQRLLARFGGLSGVTSASVEDLASVEGISEELAQRIYDALHG</sequence>
<dbReference type="PROSITE" id="PS50151">
    <property type="entry name" value="UVR"/>
    <property type="match status" value="1"/>
</dbReference>
<dbReference type="PROSITE" id="PS50165">
    <property type="entry name" value="UVRC"/>
    <property type="match status" value="1"/>
</dbReference>
<dbReference type="STRING" id="35814.BBB42_07170"/>
<feature type="domain" description="UvrC family homology region profile" evidence="10">
    <location>
        <begin position="254"/>
        <end position="481"/>
    </location>
</feature>
<comment type="function">
    <text evidence="7">The UvrABC repair system catalyzes the recognition and processing of DNA lesions. UvrC both incises the 5' and 3' sides of the lesion. The N-terminal half is responsible for the 3' incision and the C-terminal half is responsible for the 5' incision.</text>
</comment>
<name>A0A158M5J9_9BORD</name>
<dbReference type="HAMAP" id="MF_00203">
    <property type="entry name" value="UvrC"/>
    <property type="match status" value="1"/>
</dbReference>
<keyword evidence="5 7" id="KW-0234">DNA repair</keyword>
<dbReference type="Pfam" id="PF14520">
    <property type="entry name" value="HHH_5"/>
    <property type="match status" value="1"/>
</dbReference>
<feature type="domain" description="GIY-YIG" evidence="9">
    <location>
        <begin position="16"/>
        <end position="94"/>
    </location>
</feature>
<evidence type="ECO:0000256" key="3">
    <source>
        <dbReference type="ARBA" id="ARBA00022769"/>
    </source>
</evidence>
<dbReference type="PATRIC" id="fig|1331206.3.peg.1973"/>
<dbReference type="FunFam" id="3.30.420.340:FF:000001">
    <property type="entry name" value="UvrABC system protein C"/>
    <property type="match status" value="1"/>
</dbReference>
<dbReference type="GO" id="GO:0009381">
    <property type="term" value="F:excinuclease ABC activity"/>
    <property type="evidence" value="ECO:0007669"/>
    <property type="project" value="UniProtKB-UniRule"/>
</dbReference>
<dbReference type="Proteomes" id="UP000026682">
    <property type="component" value="Unassembled WGS sequence"/>
</dbReference>
<evidence type="ECO:0000313" key="12">
    <source>
        <dbReference type="Proteomes" id="UP000026682"/>
    </source>
</evidence>
<keyword evidence="6 7" id="KW-0742">SOS response</keyword>
<dbReference type="NCBIfam" id="TIGR00194">
    <property type="entry name" value="uvrC"/>
    <property type="match status" value="1"/>
</dbReference>
<dbReference type="InterPro" id="IPR047296">
    <property type="entry name" value="GIY-YIG_UvrC_Cho"/>
</dbReference>
<reference evidence="11 12" key="1">
    <citation type="submission" date="2014-03" db="EMBL/GenBank/DDBJ databases">
        <title>Genome sequence of Bordetella holmseii.</title>
        <authorList>
            <person name="Harvill E."/>
            <person name="Goodfield L.L."/>
            <person name="Ivanov Y."/>
            <person name="Meyer J.A."/>
            <person name="Newth C."/>
            <person name="Cassiday P."/>
            <person name="Tondella M.L."/>
            <person name="Liao P."/>
            <person name="Zimmerman J."/>
            <person name="Meert K."/>
            <person name="Wessel D."/>
            <person name="Berger J."/>
            <person name="Dean J.M."/>
            <person name="Holubkov R."/>
            <person name="Burr J."/>
            <person name="Liu T."/>
            <person name="Brinkac L.M."/>
            <person name="Sanka R."/>
            <person name="Kim M."/>
            <person name="Losada L."/>
        </authorList>
    </citation>
    <scope>NUCLEOTIDE SEQUENCE [LARGE SCALE GENOMIC DNA]</scope>
    <source>
        <strain evidence="11 12">CDC-H585-BH</strain>
    </source>
</reference>
<gene>
    <name evidence="7 11" type="primary">uvrC</name>
    <name evidence="11" type="ORF">L497_0773</name>
</gene>
<evidence type="ECO:0000256" key="5">
    <source>
        <dbReference type="ARBA" id="ARBA00023204"/>
    </source>
</evidence>
<dbReference type="GO" id="GO:0006289">
    <property type="term" value="P:nucleotide-excision repair"/>
    <property type="evidence" value="ECO:0007669"/>
    <property type="project" value="UniProtKB-UniRule"/>
</dbReference>
<keyword evidence="4 7" id="KW-0267">Excision nuclease</keyword>
<feature type="domain" description="UVR" evidence="8">
    <location>
        <begin position="203"/>
        <end position="238"/>
    </location>
</feature>
<keyword evidence="3 7" id="KW-0228">DNA excision</keyword>
<dbReference type="SMART" id="SM00465">
    <property type="entry name" value="GIYc"/>
    <property type="match status" value="1"/>
</dbReference>
<dbReference type="InterPro" id="IPR038476">
    <property type="entry name" value="UvrC_RNase_H_dom_sf"/>
</dbReference>
<dbReference type="InterPro" id="IPR010994">
    <property type="entry name" value="RuvA_2-like"/>
</dbReference>
<evidence type="ECO:0000256" key="4">
    <source>
        <dbReference type="ARBA" id="ARBA00022881"/>
    </source>
</evidence>
<dbReference type="CDD" id="cd10434">
    <property type="entry name" value="GIY-YIG_UvrC_Cho"/>
    <property type="match status" value="1"/>
</dbReference>
<dbReference type="SUPFAM" id="SSF47781">
    <property type="entry name" value="RuvA domain 2-like"/>
    <property type="match status" value="1"/>
</dbReference>
<proteinExistence type="inferred from homology"/>
<comment type="similarity">
    <text evidence="7">Belongs to the UvrC family.</text>
</comment>